<gene>
    <name evidence="2" type="ORF">SCHPADRAFT_248414</name>
</gene>
<dbReference type="Proteomes" id="UP000053477">
    <property type="component" value="Unassembled WGS sequence"/>
</dbReference>
<dbReference type="InterPro" id="IPR032675">
    <property type="entry name" value="LRR_dom_sf"/>
</dbReference>
<feature type="region of interest" description="Disordered" evidence="1">
    <location>
        <begin position="420"/>
        <end position="446"/>
    </location>
</feature>
<reference evidence="2 3" key="1">
    <citation type="submission" date="2015-04" db="EMBL/GenBank/DDBJ databases">
        <title>Complete genome sequence of Schizopora paradoxa KUC8140, a cosmopolitan wood degrader in East Asia.</title>
        <authorList>
            <consortium name="DOE Joint Genome Institute"/>
            <person name="Min B."/>
            <person name="Park H."/>
            <person name="Jang Y."/>
            <person name="Kim J.-J."/>
            <person name="Kim K.H."/>
            <person name="Pangilinan J."/>
            <person name="Lipzen A."/>
            <person name="Riley R."/>
            <person name="Grigoriev I.V."/>
            <person name="Spatafora J.W."/>
            <person name="Choi I.-G."/>
        </authorList>
    </citation>
    <scope>NUCLEOTIDE SEQUENCE [LARGE SCALE GENOMIC DNA]</scope>
    <source>
        <strain evidence="2 3">KUC8140</strain>
    </source>
</reference>
<name>A0A0H2SF83_9AGAM</name>
<protein>
    <submittedName>
        <fullName evidence="2">Uncharacterized protein</fullName>
    </submittedName>
</protein>
<proteinExistence type="predicted"/>
<evidence type="ECO:0000256" key="1">
    <source>
        <dbReference type="SAM" id="MobiDB-lite"/>
    </source>
</evidence>
<dbReference type="Gene3D" id="3.80.10.10">
    <property type="entry name" value="Ribonuclease Inhibitor"/>
    <property type="match status" value="1"/>
</dbReference>
<accession>A0A0H2SF83</accession>
<dbReference type="AlphaFoldDB" id="A0A0H2SF83"/>
<dbReference type="OrthoDB" id="5139510at2759"/>
<sequence length="446" mass="51004">MLIAKDLPPELLDRIFQRCERRMHPGSWAHQLREETCVPKPRLHPLLLVCKKWHDVAERRLYSSVSLGRSKTVRDKTGKTFELTDEHVCRILLETVQNNTRIASLIREINARNPRRDVEMFKMQFRIIGTCKNIEKIHVDGYGCNGALLNDLKATLAKVTGLTSLELLCHRLEPVKERDVVFLSDVMGLLPNWPRIETIYGSLGNEDNYYHGPTQVPSALNACPVLRSVSIHNDTFSPSHLRCLGDVAPRLEEIYIIIGFDCADALRGSLQIWSTSLKRIEVHTPLYRGGTFPADQCPVIRIPMTELRKVSMSAPLLSVKALDLLPKLEDLHLRGHLPEGMDLVRLIRGGKMPHLRILDAYFLKSMDLAVNLDQPDTVEDERKKIEISVELEKACKELNISFRGTFVERYTDYEDYNENSVSSDGGWWEPDNPQPANDHLEDDDQW</sequence>
<dbReference type="EMBL" id="KQ085925">
    <property type="protein sequence ID" value="KLO15751.1"/>
    <property type="molecule type" value="Genomic_DNA"/>
</dbReference>
<dbReference type="InParanoid" id="A0A0H2SF83"/>
<evidence type="ECO:0000313" key="3">
    <source>
        <dbReference type="Proteomes" id="UP000053477"/>
    </source>
</evidence>
<evidence type="ECO:0000313" key="2">
    <source>
        <dbReference type="EMBL" id="KLO15751.1"/>
    </source>
</evidence>
<organism evidence="2 3">
    <name type="scientific">Schizopora paradoxa</name>
    <dbReference type="NCBI Taxonomy" id="27342"/>
    <lineage>
        <taxon>Eukaryota</taxon>
        <taxon>Fungi</taxon>
        <taxon>Dikarya</taxon>
        <taxon>Basidiomycota</taxon>
        <taxon>Agaricomycotina</taxon>
        <taxon>Agaricomycetes</taxon>
        <taxon>Hymenochaetales</taxon>
        <taxon>Schizoporaceae</taxon>
        <taxon>Schizopora</taxon>
    </lineage>
</organism>
<keyword evidence="3" id="KW-1185">Reference proteome</keyword>
<dbReference type="SUPFAM" id="SSF52047">
    <property type="entry name" value="RNI-like"/>
    <property type="match status" value="1"/>
</dbReference>